<dbReference type="GO" id="GO:0005184">
    <property type="term" value="F:neuropeptide hormone activity"/>
    <property type="evidence" value="ECO:0007669"/>
    <property type="project" value="TreeGrafter"/>
</dbReference>
<evidence type="ECO:0000256" key="3">
    <source>
        <dbReference type="ARBA" id="ARBA00008327"/>
    </source>
</evidence>
<evidence type="ECO:0000256" key="4">
    <source>
        <dbReference type="ARBA" id="ARBA00022525"/>
    </source>
</evidence>
<dbReference type="GO" id="GO:0030334">
    <property type="term" value="P:regulation of cell migration"/>
    <property type="evidence" value="ECO:0007669"/>
    <property type="project" value="TreeGrafter"/>
</dbReference>
<comment type="caution">
    <text evidence="10">The sequence shown here is derived from an EMBL/GenBank/DDBJ whole genome shotgun (WGS) entry which is preliminary data.</text>
</comment>
<reference evidence="10" key="1">
    <citation type="journal article" date="2023" name="Science">
        <title>Genome structures resolve the early diversification of teleost fishes.</title>
        <authorList>
            <person name="Parey E."/>
            <person name="Louis A."/>
            <person name="Montfort J."/>
            <person name="Bouchez O."/>
            <person name="Roques C."/>
            <person name="Iampietro C."/>
            <person name="Lluch J."/>
            <person name="Castinel A."/>
            <person name="Donnadieu C."/>
            <person name="Desvignes T."/>
            <person name="Floi Bucao C."/>
            <person name="Jouanno E."/>
            <person name="Wen M."/>
            <person name="Mejri S."/>
            <person name="Dirks R."/>
            <person name="Jansen H."/>
            <person name="Henkel C."/>
            <person name="Chen W.J."/>
            <person name="Zahm M."/>
            <person name="Cabau C."/>
            <person name="Klopp C."/>
            <person name="Thompson A.W."/>
            <person name="Robinson-Rechavi M."/>
            <person name="Braasch I."/>
            <person name="Lecointre G."/>
            <person name="Bobe J."/>
            <person name="Postlethwait J.H."/>
            <person name="Berthelot C."/>
            <person name="Roest Crollius H."/>
            <person name="Guiguen Y."/>
        </authorList>
    </citation>
    <scope>NUCLEOTIDE SEQUENCE</scope>
    <source>
        <strain evidence="10">NC1722</strain>
    </source>
</reference>
<dbReference type="Proteomes" id="UP001221898">
    <property type="component" value="Unassembled WGS sequence"/>
</dbReference>
<dbReference type="GO" id="GO:0005615">
    <property type="term" value="C:extracellular space"/>
    <property type="evidence" value="ECO:0007669"/>
    <property type="project" value="TreeGrafter"/>
</dbReference>
<evidence type="ECO:0000256" key="7">
    <source>
        <dbReference type="ARBA" id="ARBA00022729"/>
    </source>
</evidence>
<dbReference type="AlphaFoldDB" id="A0AAD7RET5"/>
<accession>A0AAD7RET5</accession>
<dbReference type="PANTHER" id="PTHR10558:SF1">
    <property type="entry name" value="CORTISTATIN"/>
    <property type="match status" value="1"/>
</dbReference>
<evidence type="ECO:0000256" key="1">
    <source>
        <dbReference type="ARBA" id="ARBA00003524"/>
    </source>
</evidence>
<comment type="similarity">
    <text evidence="3">Belongs to the somatostatin family.</text>
</comment>
<keyword evidence="6" id="KW-0372">Hormone</keyword>
<keyword evidence="4" id="KW-0964">Secreted</keyword>
<keyword evidence="5" id="KW-0165">Cleavage on pair of basic residues</keyword>
<dbReference type="InterPro" id="IPR004250">
    <property type="entry name" value="Somatostatin"/>
</dbReference>
<evidence type="ECO:0000256" key="8">
    <source>
        <dbReference type="ARBA" id="ARBA00023157"/>
    </source>
</evidence>
<evidence type="ECO:0000313" key="10">
    <source>
        <dbReference type="EMBL" id="KAJ8378897.1"/>
    </source>
</evidence>
<dbReference type="GO" id="GO:0007193">
    <property type="term" value="P:adenylate cyclase-inhibiting G protein-coupled receptor signaling pathway"/>
    <property type="evidence" value="ECO:0007669"/>
    <property type="project" value="TreeGrafter"/>
</dbReference>
<organism evidence="10 11">
    <name type="scientific">Aldrovandia affinis</name>
    <dbReference type="NCBI Taxonomy" id="143900"/>
    <lineage>
        <taxon>Eukaryota</taxon>
        <taxon>Metazoa</taxon>
        <taxon>Chordata</taxon>
        <taxon>Craniata</taxon>
        <taxon>Vertebrata</taxon>
        <taxon>Euteleostomi</taxon>
        <taxon>Actinopterygii</taxon>
        <taxon>Neopterygii</taxon>
        <taxon>Teleostei</taxon>
        <taxon>Notacanthiformes</taxon>
        <taxon>Halosauridae</taxon>
        <taxon>Aldrovandia</taxon>
    </lineage>
</organism>
<dbReference type="GO" id="GO:0001664">
    <property type="term" value="F:G protein-coupled receptor binding"/>
    <property type="evidence" value="ECO:0007669"/>
    <property type="project" value="TreeGrafter"/>
</dbReference>
<dbReference type="PANTHER" id="PTHR10558">
    <property type="entry name" value="SOMATOSTATIN"/>
    <property type="match status" value="1"/>
</dbReference>
<evidence type="ECO:0000256" key="6">
    <source>
        <dbReference type="ARBA" id="ARBA00022702"/>
    </source>
</evidence>
<protein>
    <recommendedName>
        <fullName evidence="9">Somatostatin/Cortistatin C-terminal domain-containing protein</fullName>
    </recommendedName>
</protein>
<feature type="domain" description="Somatostatin/Cortistatin C-terminal" evidence="9">
    <location>
        <begin position="163"/>
        <end position="176"/>
    </location>
</feature>
<keyword evidence="7" id="KW-0732">Signal</keyword>
<name>A0AAD7RET5_9TELE</name>
<dbReference type="Pfam" id="PF03002">
    <property type="entry name" value="Somatostatin"/>
    <property type="match status" value="1"/>
</dbReference>
<gene>
    <name evidence="10" type="ORF">AAFF_G00233310</name>
</gene>
<sequence length="176" mass="19823">MLTPMKIFTHTLPRVGMYIHPPIREKKDVGRRLLIGTRTCSTEAVRQSPSREGLYKRGAGCRSRLVRSSAESTMNLLMSFIPLVLIVWSGQHAGALPTEDRLTLLGNGGLAKQRRDFLLKMLSGLSDLNLLEKEEQDLDTEQLQQAKLGERSLLGPPVPRERSPCKNFFWKTFSSC</sequence>
<keyword evidence="11" id="KW-1185">Reference proteome</keyword>
<evidence type="ECO:0000256" key="5">
    <source>
        <dbReference type="ARBA" id="ARBA00022685"/>
    </source>
</evidence>
<comment type="subcellular location">
    <subcellularLocation>
        <location evidence="2">Secreted</location>
    </subcellularLocation>
</comment>
<evidence type="ECO:0000259" key="9">
    <source>
        <dbReference type="Pfam" id="PF03002"/>
    </source>
</evidence>
<evidence type="ECO:0000313" key="11">
    <source>
        <dbReference type="Proteomes" id="UP001221898"/>
    </source>
</evidence>
<proteinExistence type="inferred from homology"/>
<dbReference type="InterPro" id="IPR018142">
    <property type="entry name" value="Somatostatin/Cortistatin_C"/>
</dbReference>
<comment type="function">
    <text evidence="1">Somatostatin inhibits the release of somatotropin.</text>
</comment>
<keyword evidence="8" id="KW-1015">Disulfide bond</keyword>
<evidence type="ECO:0000256" key="2">
    <source>
        <dbReference type="ARBA" id="ARBA00004613"/>
    </source>
</evidence>
<dbReference type="EMBL" id="JAINUG010000307">
    <property type="protein sequence ID" value="KAJ8378897.1"/>
    <property type="molecule type" value="Genomic_DNA"/>
</dbReference>